<dbReference type="AlphaFoldDB" id="A0A2R5GL22"/>
<dbReference type="InParanoid" id="A0A2R5GL22"/>
<evidence type="ECO:0000256" key="7">
    <source>
        <dbReference type="PIRSR" id="PIRSR615527-1"/>
    </source>
</evidence>
<comment type="subcellular location">
    <subcellularLocation>
        <location evidence="1">Secreted</location>
        <location evidence="1">Extracellular space</location>
    </subcellularLocation>
</comment>
<keyword evidence="10" id="KW-1185">Reference proteome</keyword>
<dbReference type="Pfam" id="PF07722">
    <property type="entry name" value="Peptidase_C26"/>
    <property type="match status" value="1"/>
</dbReference>
<evidence type="ECO:0000256" key="3">
    <source>
        <dbReference type="ARBA" id="ARBA00012886"/>
    </source>
</evidence>
<evidence type="ECO:0000256" key="8">
    <source>
        <dbReference type="PROSITE-ProRule" id="PRU00607"/>
    </source>
</evidence>
<dbReference type="PROSITE" id="PS51275">
    <property type="entry name" value="PEPTIDASE_C26_GGH"/>
    <property type="match status" value="1"/>
</dbReference>
<evidence type="ECO:0000313" key="10">
    <source>
        <dbReference type="Proteomes" id="UP000241890"/>
    </source>
</evidence>
<dbReference type="SUPFAM" id="SSF52317">
    <property type="entry name" value="Class I glutamine amidotransferase-like"/>
    <property type="match status" value="1"/>
</dbReference>
<keyword evidence="6 8" id="KW-0378">Hydrolase</keyword>
<dbReference type="GO" id="GO:0005773">
    <property type="term" value="C:vacuole"/>
    <property type="evidence" value="ECO:0007669"/>
    <property type="project" value="TreeGrafter"/>
</dbReference>
<evidence type="ECO:0000313" key="9">
    <source>
        <dbReference type="EMBL" id="GBG30438.1"/>
    </source>
</evidence>
<comment type="similarity">
    <text evidence="2">Belongs to the peptidase C26 family.</text>
</comment>
<dbReference type="EC" id="3.4.19.9" evidence="3 8"/>
<evidence type="ECO:0000256" key="2">
    <source>
        <dbReference type="ARBA" id="ARBA00011083"/>
    </source>
</evidence>
<evidence type="ECO:0000256" key="6">
    <source>
        <dbReference type="ARBA" id="ARBA00022801"/>
    </source>
</evidence>
<feature type="active site" description="Nucleophile" evidence="7 8">
    <location>
        <position position="85"/>
    </location>
</feature>
<dbReference type="PROSITE" id="PS51273">
    <property type="entry name" value="GATASE_TYPE_1"/>
    <property type="match status" value="1"/>
</dbReference>
<dbReference type="GO" id="GO:0005576">
    <property type="term" value="C:extracellular region"/>
    <property type="evidence" value="ECO:0007669"/>
    <property type="project" value="UniProtKB-SubCell"/>
</dbReference>
<dbReference type="Gene3D" id="3.40.50.880">
    <property type="match status" value="1"/>
</dbReference>
<dbReference type="GO" id="GO:0034722">
    <property type="term" value="F:gamma-glutamyl-peptidase activity"/>
    <property type="evidence" value="ECO:0007669"/>
    <property type="project" value="UniProtKB-UniRule"/>
</dbReference>
<comment type="catalytic activity">
    <reaction evidence="8">
        <text>(6S)-5,6,7,8-tetrahydrofolyl-(gamma-L-Glu)(n) + (n-1) H2O = (6S)-5,6,7,8-tetrahydrofolate + (n-1) L-glutamate</text>
        <dbReference type="Rhea" id="RHEA:56784"/>
        <dbReference type="Rhea" id="RHEA-COMP:14738"/>
        <dbReference type="ChEBI" id="CHEBI:15377"/>
        <dbReference type="ChEBI" id="CHEBI:29985"/>
        <dbReference type="ChEBI" id="CHEBI:57453"/>
        <dbReference type="ChEBI" id="CHEBI:141005"/>
        <dbReference type="EC" id="3.4.19.9"/>
    </reaction>
</comment>
<dbReference type="Proteomes" id="UP000241890">
    <property type="component" value="Unassembled WGS sequence"/>
</dbReference>
<accession>A0A2R5GL22</accession>
<sequence length="278" mass="30333">MAGARVVAVRYTSSDEELKRVFDSINGLFFPGGAANLSPGHPYFDGTHIDGFPSIYKFLQASAKLFNWALEANAKGTIYPIWGTCLGFEQLAVLASGSNATILSASGIFDSENYPAPVTLTANAASSELVGSMPDVLREAMESKNITFNAHGQGVDPEVFKSNPKLSGFFTDLATYVDKKGKPFVAMIEAKGGLPIYGVQFHPEKAIFEWFVPSGIPHSPNAIFLAQYFTNFFVQKTRCNANSFPGGLAQEAQEVIQARASHHSVHYDQYFAETYEFK</sequence>
<organism evidence="9 10">
    <name type="scientific">Hondaea fermentalgiana</name>
    <dbReference type="NCBI Taxonomy" id="2315210"/>
    <lineage>
        <taxon>Eukaryota</taxon>
        <taxon>Sar</taxon>
        <taxon>Stramenopiles</taxon>
        <taxon>Bigyra</taxon>
        <taxon>Labyrinthulomycetes</taxon>
        <taxon>Thraustochytrida</taxon>
        <taxon>Thraustochytriidae</taxon>
        <taxon>Hondaea</taxon>
    </lineage>
</organism>
<gene>
    <name evidence="9" type="ORF">FCC1311_066572</name>
</gene>
<dbReference type="GO" id="GO:0046900">
    <property type="term" value="P:tetrahydrofolylpolyglutamate metabolic process"/>
    <property type="evidence" value="ECO:0007669"/>
    <property type="project" value="TreeGrafter"/>
</dbReference>
<feature type="active site" evidence="8">
    <location>
        <position position="202"/>
    </location>
</feature>
<dbReference type="InterPro" id="IPR015527">
    <property type="entry name" value="Pept_C26_g-glut_hydrolase"/>
</dbReference>
<name>A0A2R5GL22_9STRA</name>
<evidence type="ECO:0000256" key="1">
    <source>
        <dbReference type="ARBA" id="ARBA00004239"/>
    </source>
</evidence>
<dbReference type="InterPro" id="IPR011697">
    <property type="entry name" value="Peptidase_C26"/>
</dbReference>
<keyword evidence="5" id="KW-0732">Signal</keyword>
<proteinExistence type="inferred from homology"/>
<dbReference type="PANTHER" id="PTHR11315">
    <property type="entry name" value="PROTEASE FAMILY C26 GAMMA-GLUTAMYL HYDROLASE"/>
    <property type="match status" value="1"/>
</dbReference>
<feature type="active site" description="Proton donor" evidence="7">
    <location>
        <position position="202"/>
    </location>
</feature>
<dbReference type="OrthoDB" id="64220at2759"/>
<reference evidence="9 10" key="1">
    <citation type="submission" date="2017-12" db="EMBL/GenBank/DDBJ databases">
        <title>Sequencing, de novo assembly and annotation of complete genome of a new Thraustochytrid species, strain FCC1311.</title>
        <authorList>
            <person name="Sedici K."/>
            <person name="Godart F."/>
            <person name="Aiese Cigliano R."/>
            <person name="Sanseverino W."/>
            <person name="Barakat M."/>
            <person name="Ortet P."/>
            <person name="Marechal E."/>
            <person name="Cagnac O."/>
            <person name="Amato A."/>
        </authorList>
    </citation>
    <scope>NUCLEOTIDE SEQUENCE [LARGE SCALE GENOMIC DNA]</scope>
</reference>
<protein>
    <recommendedName>
        <fullName evidence="3 8">folate gamma-glutamyl hydrolase</fullName>
        <ecNumber evidence="3 8">3.4.19.9</ecNumber>
    </recommendedName>
</protein>
<comment type="caution">
    <text evidence="9">The sequence shown here is derived from an EMBL/GenBank/DDBJ whole genome shotgun (WGS) entry which is preliminary data.</text>
</comment>
<dbReference type="InterPro" id="IPR029062">
    <property type="entry name" value="Class_I_gatase-like"/>
</dbReference>
<keyword evidence="4" id="KW-0964">Secreted</keyword>
<dbReference type="EMBL" id="BEYU01000076">
    <property type="protein sequence ID" value="GBG30438.1"/>
    <property type="molecule type" value="Genomic_DNA"/>
</dbReference>
<dbReference type="PANTHER" id="PTHR11315:SF0">
    <property type="entry name" value="FOLATE GAMMA-GLUTAMYL HYDROLASE"/>
    <property type="match status" value="1"/>
</dbReference>
<evidence type="ECO:0000256" key="5">
    <source>
        <dbReference type="ARBA" id="ARBA00022729"/>
    </source>
</evidence>
<evidence type="ECO:0000256" key="4">
    <source>
        <dbReference type="ARBA" id="ARBA00022525"/>
    </source>
</evidence>